<keyword evidence="3" id="KW-0812">Transmembrane</keyword>
<evidence type="ECO:0000313" key="6">
    <source>
        <dbReference type="Proteomes" id="UP000026714"/>
    </source>
</evidence>
<organism evidence="5 6">
    <name type="scientific">Sphaerotilus natans subsp. natans DSM 6575</name>
    <dbReference type="NCBI Taxonomy" id="1286631"/>
    <lineage>
        <taxon>Bacteria</taxon>
        <taxon>Pseudomonadati</taxon>
        <taxon>Pseudomonadota</taxon>
        <taxon>Betaproteobacteria</taxon>
        <taxon>Burkholderiales</taxon>
        <taxon>Sphaerotilaceae</taxon>
        <taxon>Sphaerotilus</taxon>
    </lineage>
</organism>
<dbReference type="PANTHER" id="PTHR45138:SF9">
    <property type="entry name" value="DIGUANYLATE CYCLASE DGCM-RELATED"/>
    <property type="match status" value="1"/>
</dbReference>
<dbReference type="InterPro" id="IPR050469">
    <property type="entry name" value="Diguanylate_Cyclase"/>
</dbReference>
<dbReference type="GO" id="GO:1902201">
    <property type="term" value="P:negative regulation of bacterial-type flagellum-dependent cell motility"/>
    <property type="evidence" value="ECO:0007669"/>
    <property type="project" value="TreeGrafter"/>
</dbReference>
<name>A0A059KIN4_9BURK</name>
<dbReference type="EMBL" id="AZRA01000092">
    <property type="protein sequence ID" value="KDB51240.1"/>
    <property type="molecule type" value="Genomic_DNA"/>
</dbReference>
<gene>
    <name evidence="5" type="ORF">X805_31720</name>
</gene>
<dbReference type="PROSITE" id="PS50887">
    <property type="entry name" value="GGDEF"/>
    <property type="match status" value="1"/>
</dbReference>
<dbReference type="RefSeq" id="WP_051632127.1">
    <property type="nucleotide sequence ID" value="NZ_AZRA01000092.1"/>
</dbReference>
<evidence type="ECO:0000313" key="5">
    <source>
        <dbReference type="EMBL" id="KDB51240.1"/>
    </source>
</evidence>
<accession>A0A059KIN4</accession>
<dbReference type="InterPro" id="IPR000160">
    <property type="entry name" value="GGDEF_dom"/>
</dbReference>
<keyword evidence="3" id="KW-0472">Membrane</keyword>
<keyword evidence="3" id="KW-1133">Transmembrane helix</keyword>
<dbReference type="GO" id="GO:0005886">
    <property type="term" value="C:plasma membrane"/>
    <property type="evidence" value="ECO:0007669"/>
    <property type="project" value="TreeGrafter"/>
</dbReference>
<feature type="transmembrane region" description="Helical" evidence="3">
    <location>
        <begin position="126"/>
        <end position="145"/>
    </location>
</feature>
<dbReference type="CDD" id="cd01949">
    <property type="entry name" value="GGDEF"/>
    <property type="match status" value="1"/>
</dbReference>
<comment type="caution">
    <text evidence="5">The sequence shown here is derived from an EMBL/GenBank/DDBJ whole genome shotgun (WGS) entry which is preliminary data.</text>
</comment>
<keyword evidence="6" id="KW-1185">Reference proteome</keyword>
<feature type="domain" description="GGDEF" evidence="4">
    <location>
        <begin position="227"/>
        <end position="360"/>
    </location>
</feature>
<dbReference type="Proteomes" id="UP000026714">
    <property type="component" value="Unassembled WGS sequence"/>
</dbReference>
<dbReference type="SMART" id="SM00267">
    <property type="entry name" value="GGDEF"/>
    <property type="match status" value="1"/>
</dbReference>
<evidence type="ECO:0000256" key="3">
    <source>
        <dbReference type="SAM" id="Phobius"/>
    </source>
</evidence>
<protein>
    <recommendedName>
        <fullName evidence="1">diguanylate cyclase</fullName>
        <ecNumber evidence="1">2.7.7.65</ecNumber>
    </recommendedName>
</protein>
<dbReference type="Pfam" id="PF00990">
    <property type="entry name" value="GGDEF"/>
    <property type="match status" value="1"/>
</dbReference>
<reference evidence="5 6" key="1">
    <citation type="journal article" date="2014" name="FEMS Microbiol. Ecol.">
        <title>Sphaerotilus natans encrusted with nanoball-shaped Fe(III) oxide minerals formed by nitrate-reducing mixotrophic Fe(II) oxidation.</title>
        <authorList>
            <person name="Park S."/>
            <person name="Kim D.H."/>
            <person name="Lee J.H."/>
            <person name="Hur H.G."/>
        </authorList>
    </citation>
    <scope>NUCLEOTIDE SEQUENCE [LARGE SCALE GENOMIC DNA]</scope>
    <source>
        <strain evidence="5 6">DSM 6575</strain>
    </source>
</reference>
<feature type="transmembrane region" description="Helical" evidence="3">
    <location>
        <begin position="58"/>
        <end position="76"/>
    </location>
</feature>
<dbReference type="FunFam" id="3.30.70.270:FF:000001">
    <property type="entry name" value="Diguanylate cyclase domain protein"/>
    <property type="match status" value="1"/>
</dbReference>
<dbReference type="NCBIfam" id="TIGR00254">
    <property type="entry name" value="GGDEF"/>
    <property type="match status" value="1"/>
</dbReference>
<evidence type="ECO:0000256" key="1">
    <source>
        <dbReference type="ARBA" id="ARBA00012528"/>
    </source>
</evidence>
<feature type="transmembrane region" description="Helical" evidence="3">
    <location>
        <begin position="157"/>
        <end position="175"/>
    </location>
</feature>
<dbReference type="InterPro" id="IPR029787">
    <property type="entry name" value="Nucleotide_cyclase"/>
</dbReference>
<dbReference type="GO" id="GO:0043709">
    <property type="term" value="P:cell adhesion involved in single-species biofilm formation"/>
    <property type="evidence" value="ECO:0007669"/>
    <property type="project" value="TreeGrafter"/>
</dbReference>
<dbReference type="SUPFAM" id="SSF55073">
    <property type="entry name" value="Nucleotide cyclase"/>
    <property type="match status" value="1"/>
</dbReference>
<dbReference type="EC" id="2.7.7.65" evidence="1"/>
<feature type="transmembrane region" description="Helical" evidence="3">
    <location>
        <begin position="88"/>
        <end position="105"/>
    </location>
</feature>
<dbReference type="eggNOG" id="COG3706">
    <property type="taxonomic scope" value="Bacteria"/>
</dbReference>
<proteinExistence type="predicted"/>
<dbReference type="PANTHER" id="PTHR45138">
    <property type="entry name" value="REGULATORY COMPONENTS OF SENSORY TRANSDUCTION SYSTEM"/>
    <property type="match status" value="1"/>
</dbReference>
<sequence>MRAHPSRLLFGSTPFGEGQEYLSFQYRFLIVVLIAGALATTVFLLGESTRLNRIDSPHVVSMAAFTVASLLLWGVLRGRPAAVRPVAWLYLGLCQLEYLSALVHVPQDEMRALWFLTNVPGVYLLLGRRTGAVVTALTVVGLAWINPRLSVPYSPNALATLLVGIVYQAIFFHVYSARSISYLQQVHGLNRQLHDLADRDPLTGLLNARAYYAGCEQALAAAACEGRSSTVLFVDLDHFKRINDTRGHAAGDEVLRRVAGCLREQVRHSDWIGRIGGEEFSLLLPRTSTEEALPLAERLRVSLEALQIEIDGQPIPVTASIGVATARPGEHTMASLQQQADEAMYQAKARGRNRVSMLEVKPGTGARVEREAQGTVFTALTPHG</sequence>
<dbReference type="GO" id="GO:0052621">
    <property type="term" value="F:diguanylate cyclase activity"/>
    <property type="evidence" value="ECO:0007669"/>
    <property type="project" value="UniProtKB-EC"/>
</dbReference>
<comment type="catalytic activity">
    <reaction evidence="2">
        <text>2 GTP = 3',3'-c-di-GMP + 2 diphosphate</text>
        <dbReference type="Rhea" id="RHEA:24898"/>
        <dbReference type="ChEBI" id="CHEBI:33019"/>
        <dbReference type="ChEBI" id="CHEBI:37565"/>
        <dbReference type="ChEBI" id="CHEBI:58805"/>
        <dbReference type="EC" id="2.7.7.65"/>
    </reaction>
</comment>
<evidence type="ECO:0000259" key="4">
    <source>
        <dbReference type="PROSITE" id="PS50887"/>
    </source>
</evidence>
<dbReference type="InterPro" id="IPR043128">
    <property type="entry name" value="Rev_trsase/Diguanyl_cyclase"/>
</dbReference>
<evidence type="ECO:0000256" key="2">
    <source>
        <dbReference type="ARBA" id="ARBA00034247"/>
    </source>
</evidence>
<feature type="transmembrane region" description="Helical" evidence="3">
    <location>
        <begin position="24"/>
        <end position="46"/>
    </location>
</feature>
<dbReference type="AlphaFoldDB" id="A0A059KIN4"/>
<dbReference type="Gene3D" id="3.30.70.270">
    <property type="match status" value="1"/>
</dbReference>
<dbReference type="STRING" id="34103.SAMN05421778_1482"/>